<dbReference type="PROSITE" id="PS00028">
    <property type="entry name" value="ZINC_FINGER_C2H2_1"/>
    <property type="match status" value="5"/>
</dbReference>
<feature type="binding site" evidence="6">
    <location>
        <position position="17"/>
    </location>
    <ligand>
        <name>Zn(2+)</name>
        <dbReference type="ChEBI" id="CHEBI:29105"/>
    </ligand>
</feature>
<feature type="region of interest" description="Disordered" evidence="7">
    <location>
        <begin position="217"/>
        <end position="236"/>
    </location>
</feature>
<feature type="compositionally biased region" description="Low complexity" evidence="7">
    <location>
        <begin position="666"/>
        <end position="676"/>
    </location>
</feature>
<keyword evidence="11" id="KW-1185">Reference proteome</keyword>
<feature type="domain" description="C2H2-type" evidence="8">
    <location>
        <begin position="542"/>
        <end position="569"/>
    </location>
</feature>
<dbReference type="InterPro" id="IPR036236">
    <property type="entry name" value="Znf_C2H2_sf"/>
</dbReference>
<dbReference type="EnsemblMetazoa" id="LLOJ001679-RA">
    <property type="protein sequence ID" value="LLOJ001679-PA"/>
    <property type="gene ID" value="LLOJ001679"/>
</dbReference>
<reference evidence="10" key="1">
    <citation type="submission" date="2020-05" db="UniProtKB">
        <authorList>
            <consortium name="EnsemblMetazoa"/>
        </authorList>
    </citation>
    <scope>IDENTIFICATION</scope>
    <source>
        <strain evidence="10">Jacobina</strain>
    </source>
</reference>
<dbReference type="InterPro" id="IPR012934">
    <property type="entry name" value="Znf_AD"/>
</dbReference>
<evidence type="ECO:0000256" key="7">
    <source>
        <dbReference type="SAM" id="MobiDB-lite"/>
    </source>
</evidence>
<dbReference type="GO" id="GO:0000978">
    <property type="term" value="F:RNA polymerase II cis-regulatory region sequence-specific DNA binding"/>
    <property type="evidence" value="ECO:0007669"/>
    <property type="project" value="TreeGrafter"/>
</dbReference>
<evidence type="ECO:0000256" key="1">
    <source>
        <dbReference type="ARBA" id="ARBA00022723"/>
    </source>
</evidence>
<evidence type="ECO:0000313" key="11">
    <source>
        <dbReference type="Proteomes" id="UP000092461"/>
    </source>
</evidence>
<keyword evidence="1 6" id="KW-0479">Metal-binding</keyword>
<evidence type="ECO:0000259" key="8">
    <source>
        <dbReference type="PROSITE" id="PS50157"/>
    </source>
</evidence>
<protein>
    <submittedName>
        <fullName evidence="10">Uncharacterized protein</fullName>
    </submittedName>
</protein>
<accession>A0A1B0CBQ0</accession>
<dbReference type="AlphaFoldDB" id="A0A1B0CBQ0"/>
<proteinExistence type="predicted"/>
<feature type="region of interest" description="Disordered" evidence="7">
    <location>
        <begin position="148"/>
        <end position="173"/>
    </location>
</feature>
<dbReference type="PROSITE" id="PS50157">
    <property type="entry name" value="ZINC_FINGER_C2H2_2"/>
    <property type="match status" value="5"/>
</dbReference>
<feature type="domain" description="C2H2-type" evidence="8">
    <location>
        <begin position="569"/>
        <end position="597"/>
    </location>
</feature>
<evidence type="ECO:0000256" key="3">
    <source>
        <dbReference type="ARBA" id="ARBA00022771"/>
    </source>
</evidence>
<dbReference type="Pfam" id="PF00096">
    <property type="entry name" value="zf-C2H2"/>
    <property type="match status" value="2"/>
</dbReference>
<feature type="compositionally biased region" description="Low complexity" evidence="7">
    <location>
        <begin position="160"/>
        <end position="173"/>
    </location>
</feature>
<dbReference type="Proteomes" id="UP000092461">
    <property type="component" value="Unassembled WGS sequence"/>
</dbReference>
<dbReference type="InterPro" id="IPR013087">
    <property type="entry name" value="Znf_C2H2_type"/>
</dbReference>
<evidence type="ECO:0000256" key="6">
    <source>
        <dbReference type="PROSITE-ProRule" id="PRU01263"/>
    </source>
</evidence>
<feature type="compositionally biased region" description="Basic residues" evidence="7">
    <location>
        <begin position="639"/>
        <end position="649"/>
    </location>
</feature>
<feature type="domain" description="ZAD" evidence="9">
    <location>
        <begin position="12"/>
        <end position="85"/>
    </location>
</feature>
<dbReference type="EMBL" id="AJWK01005748">
    <property type="status" value="NOT_ANNOTATED_CDS"/>
    <property type="molecule type" value="Genomic_DNA"/>
</dbReference>
<dbReference type="GO" id="GO:0008270">
    <property type="term" value="F:zinc ion binding"/>
    <property type="evidence" value="ECO:0007669"/>
    <property type="project" value="UniProtKB-UniRule"/>
</dbReference>
<keyword evidence="2" id="KW-0677">Repeat</keyword>
<dbReference type="Gene3D" id="3.30.160.60">
    <property type="entry name" value="Classic Zinc Finger"/>
    <property type="match status" value="4"/>
</dbReference>
<feature type="domain" description="C2H2-type" evidence="8">
    <location>
        <begin position="201"/>
        <end position="228"/>
    </location>
</feature>
<evidence type="ECO:0000313" key="10">
    <source>
        <dbReference type="EnsemblMetazoa" id="LLOJ001679-PA"/>
    </source>
</evidence>
<dbReference type="SUPFAM" id="SSF57667">
    <property type="entry name" value="beta-beta-alpha zinc fingers"/>
    <property type="match status" value="2"/>
</dbReference>
<dbReference type="VEuPathDB" id="VectorBase:LLONM1_009967"/>
<dbReference type="PANTHER" id="PTHR19818:SF139">
    <property type="entry name" value="PAIR-RULE PROTEIN ODD-PAIRED"/>
    <property type="match status" value="1"/>
</dbReference>
<evidence type="ECO:0000256" key="4">
    <source>
        <dbReference type="ARBA" id="ARBA00022833"/>
    </source>
</evidence>
<evidence type="ECO:0000256" key="5">
    <source>
        <dbReference type="PROSITE-ProRule" id="PRU00042"/>
    </source>
</evidence>
<feature type="domain" description="C2H2-type" evidence="8">
    <location>
        <begin position="242"/>
        <end position="269"/>
    </location>
</feature>
<dbReference type="GO" id="GO:0005634">
    <property type="term" value="C:nucleus"/>
    <property type="evidence" value="ECO:0007669"/>
    <property type="project" value="InterPro"/>
</dbReference>
<dbReference type="GO" id="GO:0000981">
    <property type="term" value="F:DNA-binding transcription factor activity, RNA polymerase II-specific"/>
    <property type="evidence" value="ECO:0007669"/>
    <property type="project" value="TreeGrafter"/>
</dbReference>
<dbReference type="InterPro" id="IPR050329">
    <property type="entry name" value="GLI_C2H2-zinc-finger"/>
</dbReference>
<keyword evidence="4 6" id="KW-0862">Zinc</keyword>
<feature type="binding site" evidence="6">
    <location>
        <position position="58"/>
    </location>
    <ligand>
        <name>Zn(2+)</name>
        <dbReference type="ChEBI" id="CHEBI:29105"/>
    </ligand>
</feature>
<feature type="binding site" evidence="6">
    <location>
        <position position="14"/>
    </location>
    <ligand>
        <name>Zn(2+)</name>
        <dbReference type="ChEBI" id="CHEBI:29105"/>
    </ligand>
</feature>
<evidence type="ECO:0000256" key="2">
    <source>
        <dbReference type="ARBA" id="ARBA00022737"/>
    </source>
</evidence>
<feature type="compositionally biased region" description="Basic and acidic residues" evidence="7">
    <location>
        <begin position="616"/>
        <end position="638"/>
    </location>
</feature>
<dbReference type="GO" id="GO:0045944">
    <property type="term" value="P:positive regulation of transcription by RNA polymerase II"/>
    <property type="evidence" value="ECO:0007669"/>
    <property type="project" value="UniProtKB-ARBA"/>
</dbReference>
<dbReference type="VEuPathDB" id="VectorBase:LLOJ001679"/>
<evidence type="ECO:0000259" key="9">
    <source>
        <dbReference type="PROSITE" id="PS51915"/>
    </source>
</evidence>
<name>A0A1B0CBQ0_LUTLO</name>
<feature type="region of interest" description="Disordered" evidence="7">
    <location>
        <begin position="616"/>
        <end position="676"/>
    </location>
</feature>
<organism evidence="10 11">
    <name type="scientific">Lutzomyia longipalpis</name>
    <name type="common">Sand fly</name>
    <dbReference type="NCBI Taxonomy" id="7200"/>
    <lineage>
        <taxon>Eukaryota</taxon>
        <taxon>Metazoa</taxon>
        <taxon>Ecdysozoa</taxon>
        <taxon>Arthropoda</taxon>
        <taxon>Hexapoda</taxon>
        <taxon>Insecta</taxon>
        <taxon>Pterygota</taxon>
        <taxon>Neoptera</taxon>
        <taxon>Endopterygota</taxon>
        <taxon>Diptera</taxon>
        <taxon>Nematocera</taxon>
        <taxon>Psychodoidea</taxon>
        <taxon>Psychodidae</taxon>
        <taxon>Lutzomyia</taxon>
        <taxon>Lutzomyia</taxon>
    </lineage>
</organism>
<dbReference type="SMART" id="SM00355">
    <property type="entry name" value="ZnF_C2H2"/>
    <property type="match status" value="7"/>
</dbReference>
<sequence length="826" mass="94666">MTPEVRMHPLDEICLMCCKLIDGPGSTPIFESPDLINLFTGVIGIQLKREEYLPENICLTCSFTLYRMLEIQRMTKRNIMHHKMNHQYRNVGEKSKLLLGATTFSPEPTAIRNSNPNGLIISEVRGHVQVADDHFLYSSYEEDCTPDGYIGVRSPKRDPAASPSSNNSRNSTRLLRPIYMQVENVRDTESDGAIYGNTTSFQCDMCSKIFARRNHMTRHMNSHRARSRAGSRASEERKKRVYRCKICLEEFSERRMAIKHKMSHQKSLSCPSCSRVFHLRRELDWHEAECVGRVNAGATNRGRRSRRLRPDRSVDEDFDEVSRDSLRLLTKTPTLSERLQSVQKWCNSSTPADASNADFDGNSHHEDDDARSTISRFTSVSQKTALTCISSRSGWSASNISIRTDYSYKSAKTVRTLKEERDYLQSCRVTRSIASRMKKIDLEIKIRELPHRSYGPSRSAATSRRHFDITRRAKPARKNRRMTLPDAFICDCGFSSKNLKDFMEHEVNVHKKLPLFTCRECNERFTQRRFLEKHQESHNKTYTCVWCFAKFLNESDLKTHLELHALSSTPCGFCEAAFVSQHELREHLEDMHAAENERMPQKSKILIRIGEKRRHEVQQEKSYRSRDLPQKAQPEDHRKRARTYTRYRAIRLGTVGREKSSEEEGGSSQVENGVSEATREHILLPVAMDFCRYSTPSPQISDTHERLCAKATSTPPPSLEELGVFDTNFPLTNGITSDHAGSPEKSPYRLEEDEEDHSPIASPTGRRKRSKSRITLSQRVTRQTVAQPLPHTIGLDNVLPPYESWPLDGTAIAVKPGVLPQPCRMT</sequence>
<dbReference type="PROSITE" id="PS51915">
    <property type="entry name" value="ZAD"/>
    <property type="match status" value="1"/>
</dbReference>
<dbReference type="PANTHER" id="PTHR19818">
    <property type="entry name" value="ZINC FINGER PROTEIN ZIC AND GLI"/>
    <property type="match status" value="1"/>
</dbReference>
<feature type="binding site" evidence="6">
    <location>
        <position position="61"/>
    </location>
    <ligand>
        <name>Zn(2+)</name>
        <dbReference type="ChEBI" id="CHEBI:29105"/>
    </ligand>
</feature>
<feature type="compositionally biased region" description="Basic residues" evidence="7">
    <location>
        <begin position="217"/>
        <end position="229"/>
    </location>
</feature>
<feature type="region of interest" description="Disordered" evidence="7">
    <location>
        <begin position="732"/>
        <end position="776"/>
    </location>
</feature>
<keyword evidence="3 5" id="KW-0863">Zinc-finger</keyword>
<feature type="domain" description="C2H2-type" evidence="8">
    <location>
        <begin position="516"/>
        <end position="543"/>
    </location>
</feature>